<reference evidence="2" key="1">
    <citation type="submission" date="2019-07" db="EMBL/GenBank/DDBJ databases">
        <authorList>
            <person name="Lazarte J.N."/>
            <person name="Poliero A."/>
            <person name="Beron C."/>
        </authorList>
    </citation>
    <scope>NUCLEOTIDE SEQUENCE</scope>
    <source>
        <strain evidence="2">FCC7</strain>
    </source>
</reference>
<keyword evidence="1" id="KW-1133">Transmembrane helix</keyword>
<evidence type="ECO:0008006" key="4">
    <source>
        <dbReference type="Google" id="ProtNLM"/>
    </source>
</evidence>
<evidence type="ECO:0000256" key="1">
    <source>
        <dbReference type="SAM" id="Phobius"/>
    </source>
</evidence>
<protein>
    <recommendedName>
        <fullName evidence="4">Group-specific protein</fullName>
    </recommendedName>
</protein>
<proteinExistence type="predicted"/>
<gene>
    <name evidence="2" type="ORF">FME64_05025</name>
</gene>
<evidence type="ECO:0000313" key="3">
    <source>
        <dbReference type="Proteomes" id="UP000775627"/>
    </source>
</evidence>
<feature type="transmembrane region" description="Helical" evidence="1">
    <location>
        <begin position="16"/>
        <end position="36"/>
    </location>
</feature>
<dbReference type="EMBL" id="VIXF01000002">
    <property type="protein sequence ID" value="MBN9896797.1"/>
    <property type="molecule type" value="Genomic_DNA"/>
</dbReference>
<evidence type="ECO:0000313" key="2">
    <source>
        <dbReference type="EMBL" id="MBN9896797.1"/>
    </source>
</evidence>
<accession>A0AAW4HMW2</accession>
<comment type="caution">
    <text evidence="2">The sequence shown here is derived from an EMBL/GenBank/DDBJ whole genome shotgun (WGS) entry which is preliminary data.</text>
</comment>
<keyword evidence="1" id="KW-0472">Membrane</keyword>
<keyword evidence="1" id="KW-0812">Transmembrane</keyword>
<reference evidence="2" key="2">
    <citation type="journal article" date="2021" name="J. Invertebr. Pathol.">
        <title>Molecular characterization of a Bacillus thuringiensis strain from Argentina, toxic against Lepidoptera and Coleoptera, based on its whole-genome and Cry protein analysis.</title>
        <authorList>
            <person name="Nicolas Lazarte J."/>
            <person name="Pia Valacco M."/>
            <person name="Moreno S."/>
            <person name="Salerno G.L."/>
            <person name="Beron C.M."/>
        </authorList>
    </citation>
    <scope>NUCLEOTIDE SEQUENCE</scope>
    <source>
        <strain evidence="2">FCC7</strain>
    </source>
</reference>
<sequence>MAIISSILKKGGGDNIIAMFVIKLVYGILTGAGVVIGRRYVGPWLISVYKKARTTLLRGKGKGGSRLKR</sequence>
<dbReference type="Proteomes" id="UP000775627">
    <property type="component" value="Unassembled WGS sequence"/>
</dbReference>
<dbReference type="AlphaFoldDB" id="A0AAW4HMW2"/>
<dbReference type="RefSeq" id="WP_125653117.1">
    <property type="nucleotide sequence ID" value="NZ_JAASGY010000067.1"/>
</dbReference>
<organism evidence="2 3">
    <name type="scientific">Bacillus thuringiensis</name>
    <dbReference type="NCBI Taxonomy" id="1428"/>
    <lineage>
        <taxon>Bacteria</taxon>
        <taxon>Bacillati</taxon>
        <taxon>Bacillota</taxon>
        <taxon>Bacilli</taxon>
        <taxon>Bacillales</taxon>
        <taxon>Bacillaceae</taxon>
        <taxon>Bacillus</taxon>
        <taxon>Bacillus cereus group</taxon>
    </lineage>
</organism>
<name>A0AAW4HMW2_BACTU</name>